<evidence type="ECO:0000313" key="1">
    <source>
        <dbReference type="EMBL" id="KAJ9114232.1"/>
    </source>
</evidence>
<comment type="caution">
    <text evidence="1">The sequence shown here is derived from an EMBL/GenBank/DDBJ whole genome shotgun (WGS) entry which is preliminary data.</text>
</comment>
<sequence>MSASPATIAATSLSTAAVALPEVPRVVFPEGYTMLRELGSGAFGTAYKVQRDRDAQVRILLDIYTSSHRSSDDSHFEQIFAMKAINTKDMDAQGRLYLRREILTHRALKHENIVQYCGVVEDVERQMLFIILEYCPGGELTDLINEHRVKKSYIPENVIWTYTRQLVRALHTCHDPSARSSTATTVIMHRDIKAANVLLNRKRSQVKLADFGLAREIEIDEWATSFCGTLDNMAPEFCSSNKSNVRTTEAVDIWSLGCLIYQLCTLRPLFKADDDKLLKEQILRGGVPCIPSCYSDELWHILAWMLTTSAADRATTTDLLEVPGIKYEHHLKKLSETLEENRALKERSQKVADQEAQIEFLKQQLADQEQLQQQVRLECEESLRFYEREHSKLTKKVEAEQAARERLAATLAQTHEKIEQLEERAKEDQLELDVRVQALANREAAFLVREKSLEVDLEELAVRRQVRTQGKRVEKVAMSAVRSIHTKQSVAVTTSVQKYTRSVSDTSCNSSESSADSSSMPSETQDTSRVPRSSQRIGKGAIVSSTIASERKRVDVASRAKAAIEVAAANGKRKLDALNGAVISGTVLADVKKRPRMHFQLAGSRQRV</sequence>
<name>A0ACC2WRI7_9TREE</name>
<proteinExistence type="predicted"/>
<dbReference type="EMBL" id="JASBWU010000019">
    <property type="protein sequence ID" value="KAJ9114232.1"/>
    <property type="molecule type" value="Genomic_DNA"/>
</dbReference>
<keyword evidence="2" id="KW-1185">Reference proteome</keyword>
<evidence type="ECO:0000313" key="2">
    <source>
        <dbReference type="Proteomes" id="UP001243375"/>
    </source>
</evidence>
<dbReference type="Proteomes" id="UP001243375">
    <property type="component" value="Unassembled WGS sequence"/>
</dbReference>
<protein>
    <submittedName>
        <fullName evidence="1">Uncharacterized protein</fullName>
    </submittedName>
</protein>
<organism evidence="1 2">
    <name type="scientific">Naganishia vaughanmartiniae</name>
    <dbReference type="NCBI Taxonomy" id="1424756"/>
    <lineage>
        <taxon>Eukaryota</taxon>
        <taxon>Fungi</taxon>
        <taxon>Dikarya</taxon>
        <taxon>Basidiomycota</taxon>
        <taxon>Agaricomycotina</taxon>
        <taxon>Tremellomycetes</taxon>
        <taxon>Filobasidiales</taxon>
        <taxon>Filobasidiaceae</taxon>
        <taxon>Naganishia</taxon>
    </lineage>
</organism>
<reference evidence="1" key="1">
    <citation type="submission" date="2023-04" db="EMBL/GenBank/DDBJ databases">
        <title>Draft Genome sequencing of Naganishia species isolated from polar environments using Oxford Nanopore Technology.</title>
        <authorList>
            <person name="Leo P."/>
            <person name="Venkateswaran K."/>
        </authorList>
    </citation>
    <scope>NUCLEOTIDE SEQUENCE</scope>
    <source>
        <strain evidence="1">MNA-CCFEE 5425</strain>
    </source>
</reference>
<accession>A0ACC2WRI7</accession>
<gene>
    <name evidence="1" type="ORF">QFC22_005684</name>
</gene>